<keyword evidence="3" id="KW-1185">Reference proteome</keyword>
<dbReference type="EMBL" id="WEHW01000020">
    <property type="protein sequence ID" value="KAB7651139.1"/>
    <property type="molecule type" value="Genomic_DNA"/>
</dbReference>
<keyword evidence="1" id="KW-0472">Membrane</keyword>
<feature type="transmembrane region" description="Helical" evidence="1">
    <location>
        <begin position="12"/>
        <end position="40"/>
    </location>
</feature>
<comment type="caution">
    <text evidence="2">The sequence shown here is derived from an EMBL/GenBank/DDBJ whole genome shotgun (WGS) entry which is preliminary data.</text>
</comment>
<feature type="transmembrane region" description="Helical" evidence="1">
    <location>
        <begin position="94"/>
        <end position="120"/>
    </location>
</feature>
<evidence type="ECO:0000313" key="2">
    <source>
        <dbReference type="EMBL" id="KAB7651139.1"/>
    </source>
</evidence>
<dbReference type="AlphaFoldDB" id="A0AAI9SBJ7"/>
<name>A0AAI9SBJ7_9BURK</name>
<evidence type="ECO:0000256" key="1">
    <source>
        <dbReference type="SAM" id="Phobius"/>
    </source>
</evidence>
<organism evidence="2 3">
    <name type="scientific">Sutterella seckii</name>
    <dbReference type="NCBI Taxonomy" id="1944635"/>
    <lineage>
        <taxon>Bacteria</taxon>
        <taxon>Pseudomonadati</taxon>
        <taxon>Pseudomonadota</taxon>
        <taxon>Betaproteobacteria</taxon>
        <taxon>Burkholderiales</taxon>
        <taxon>Sutterellaceae</taxon>
        <taxon>Sutterella</taxon>
    </lineage>
</organism>
<dbReference type="RefSeq" id="WP_139689023.1">
    <property type="nucleotide sequence ID" value="NZ_WEHW01000020.1"/>
</dbReference>
<proteinExistence type="predicted"/>
<gene>
    <name evidence="2" type="ORF">GBM96_06710</name>
</gene>
<sequence length="139" mass="15650">MMELTYLARMLMLQFILSTGIIAMPFLIPVVILICLRFWPMKHDGQRTAMKFAWGFYGLSLAAFLGHAITLGAGLQEFFLAFWGAPGTMGAWCYAGYAFQALAVIALMVVVNWDTIMLFIEARRLRKAGKVEEDTEQKS</sequence>
<evidence type="ECO:0000313" key="3">
    <source>
        <dbReference type="Proteomes" id="UP000469462"/>
    </source>
</evidence>
<accession>A0AAI9SBJ7</accession>
<keyword evidence="1" id="KW-1133">Transmembrane helix</keyword>
<protein>
    <submittedName>
        <fullName evidence="2">Uncharacterized protein</fullName>
    </submittedName>
</protein>
<reference evidence="2 3" key="1">
    <citation type="submission" date="2019-10" db="EMBL/GenBank/DDBJ databases">
        <title>Genome diversity of Sutterella seckii.</title>
        <authorList>
            <person name="Chaplin A.V."/>
            <person name="Sokolova S.R."/>
            <person name="Mosin K.A."/>
            <person name="Ivanova E.L."/>
            <person name="Kochetkova T.O."/>
            <person name="Goltsov A.Y."/>
            <person name="Trofimov D.Y."/>
            <person name="Efimov B.A."/>
        </authorList>
    </citation>
    <scope>NUCLEOTIDE SEQUENCE [LARGE SCALE GENOMIC DNA]</scope>
    <source>
        <strain evidence="2 3">ASD3426</strain>
    </source>
</reference>
<dbReference type="Proteomes" id="UP000469462">
    <property type="component" value="Unassembled WGS sequence"/>
</dbReference>
<feature type="transmembrane region" description="Helical" evidence="1">
    <location>
        <begin position="52"/>
        <end position="74"/>
    </location>
</feature>
<keyword evidence="1" id="KW-0812">Transmembrane</keyword>